<sequence length="506" mass="56625">MGRSQLPAKLLFDISSTHKTAWIIALEPGVTCIAGAVAYDPKLVGVGPKIGKMATSTAFMKNPSKGRLLEEVFLLPPKMLVKPSRLMAWSYLCYGSIPPPDRKVEDAINLPNIFSNKSLQSTHQDAWIIAVDPGAICIAGAVAFDPNHPNQYRNLAVTTKCLAEPERRYRNWLEADKPEAISEAERECTKSDDEAWAEFLERFRWDADKAKRGGLARGLEGIVNMVGESLGHKLSGHKKVIVAIDNSFVYKIPIGKKSKKTVKQRKNQKYIRPRRSIGLDIKARIPPSTSMGIKYFWKYLTSLNVVKEKLGTPSCYLDIVVSGDSDVFCYRNVKTMVRPTRHRGQYVFDVLDKSLALRKMKLSADDLVVLAVVSGNDYESNIPDRNFDVAKGAFFNFDEGQAPDSLDLSKGLEKRDKSETLISEARAALVAYRGSKGRNKYLLKAHWTPNPFRPLQSVDEAGRYTYSTINRTTPMKCPVPPILKISPKVVECDEDKYQEPKKAPKV</sequence>
<dbReference type="Proteomes" id="UP000317494">
    <property type="component" value="Unassembled WGS sequence"/>
</dbReference>
<evidence type="ECO:0000313" key="2">
    <source>
        <dbReference type="Proteomes" id="UP000317494"/>
    </source>
</evidence>
<reference evidence="1 2" key="1">
    <citation type="journal article" date="2019" name="Sci. Rep.">
        <title>Comparative genomics of chytrid fungi reveal insights into the obligate biotrophic and pathogenic lifestyle of Synchytrium endobioticum.</title>
        <authorList>
            <person name="van de Vossenberg B.T.L.H."/>
            <person name="Warris S."/>
            <person name="Nguyen H.D.T."/>
            <person name="van Gent-Pelzer M.P.E."/>
            <person name="Joly D.L."/>
            <person name="van de Geest H.C."/>
            <person name="Bonants P.J.M."/>
            <person name="Smith D.S."/>
            <person name="Levesque C.A."/>
            <person name="van der Lee T.A.J."/>
        </authorList>
    </citation>
    <scope>NUCLEOTIDE SEQUENCE [LARGE SCALE GENOMIC DNA]</scope>
    <source>
        <strain evidence="1 2">MB42</strain>
    </source>
</reference>
<comment type="caution">
    <text evidence="1">The sequence shown here is derived from an EMBL/GenBank/DDBJ whole genome shotgun (WGS) entry which is preliminary data.</text>
</comment>
<dbReference type="AlphaFoldDB" id="A0A507DKZ1"/>
<protein>
    <submittedName>
        <fullName evidence="1">Uncharacterized protein</fullName>
    </submittedName>
</protein>
<evidence type="ECO:0000313" key="1">
    <source>
        <dbReference type="EMBL" id="TPX52322.1"/>
    </source>
</evidence>
<name>A0A507DKZ1_9FUNG</name>
<keyword evidence="2" id="KW-1185">Reference proteome</keyword>
<dbReference type="EMBL" id="QEAN01000039">
    <property type="protein sequence ID" value="TPX52322.1"/>
    <property type="molecule type" value="Genomic_DNA"/>
</dbReference>
<accession>A0A507DKZ1</accession>
<proteinExistence type="predicted"/>
<gene>
    <name evidence="1" type="ORF">SeMB42_g01493</name>
</gene>
<dbReference type="VEuPathDB" id="FungiDB:SeMB42_g01493"/>
<organism evidence="1 2">
    <name type="scientific">Synchytrium endobioticum</name>
    <dbReference type="NCBI Taxonomy" id="286115"/>
    <lineage>
        <taxon>Eukaryota</taxon>
        <taxon>Fungi</taxon>
        <taxon>Fungi incertae sedis</taxon>
        <taxon>Chytridiomycota</taxon>
        <taxon>Chytridiomycota incertae sedis</taxon>
        <taxon>Chytridiomycetes</taxon>
        <taxon>Synchytriales</taxon>
        <taxon>Synchytriaceae</taxon>
        <taxon>Synchytrium</taxon>
    </lineage>
</organism>